<evidence type="ECO:0000313" key="3">
    <source>
        <dbReference type="Proteomes" id="UP001147747"/>
    </source>
</evidence>
<dbReference type="AlphaFoldDB" id="A0A9W9VPC9"/>
<feature type="compositionally biased region" description="Basic and acidic residues" evidence="1">
    <location>
        <begin position="444"/>
        <end position="454"/>
    </location>
</feature>
<accession>A0A9W9VPC9</accession>
<feature type="compositionally biased region" description="Polar residues" evidence="1">
    <location>
        <begin position="691"/>
        <end position="701"/>
    </location>
</feature>
<feature type="region of interest" description="Disordered" evidence="1">
    <location>
        <begin position="313"/>
        <end position="750"/>
    </location>
</feature>
<comment type="caution">
    <text evidence="2">The sequence shown here is derived from an EMBL/GenBank/DDBJ whole genome shotgun (WGS) entry which is preliminary data.</text>
</comment>
<dbReference type="OrthoDB" id="3538943at2759"/>
<feature type="compositionally biased region" description="Polar residues" evidence="1">
    <location>
        <begin position="1070"/>
        <end position="1081"/>
    </location>
</feature>
<dbReference type="Proteomes" id="UP001147747">
    <property type="component" value="Unassembled WGS sequence"/>
</dbReference>
<organism evidence="2 3">
    <name type="scientific">Penicillium cosmopolitanum</name>
    <dbReference type="NCBI Taxonomy" id="1131564"/>
    <lineage>
        <taxon>Eukaryota</taxon>
        <taxon>Fungi</taxon>
        <taxon>Dikarya</taxon>
        <taxon>Ascomycota</taxon>
        <taxon>Pezizomycotina</taxon>
        <taxon>Eurotiomycetes</taxon>
        <taxon>Eurotiomycetidae</taxon>
        <taxon>Eurotiales</taxon>
        <taxon>Aspergillaceae</taxon>
        <taxon>Penicillium</taxon>
    </lineage>
</organism>
<feature type="compositionally biased region" description="Basic and acidic residues" evidence="1">
    <location>
        <begin position="370"/>
        <end position="380"/>
    </location>
</feature>
<reference evidence="2" key="1">
    <citation type="submission" date="2022-12" db="EMBL/GenBank/DDBJ databases">
        <authorList>
            <person name="Petersen C."/>
        </authorList>
    </citation>
    <scope>NUCLEOTIDE SEQUENCE</scope>
    <source>
        <strain evidence="2">IBT 29677</strain>
    </source>
</reference>
<keyword evidence="3" id="KW-1185">Reference proteome</keyword>
<feature type="compositionally biased region" description="Polar residues" evidence="1">
    <location>
        <begin position="551"/>
        <end position="561"/>
    </location>
</feature>
<evidence type="ECO:0000256" key="1">
    <source>
        <dbReference type="SAM" id="MobiDB-lite"/>
    </source>
</evidence>
<feature type="compositionally biased region" description="Polar residues" evidence="1">
    <location>
        <begin position="220"/>
        <end position="230"/>
    </location>
</feature>
<dbReference type="GeneID" id="81372974"/>
<feature type="compositionally biased region" description="Polar residues" evidence="1">
    <location>
        <begin position="385"/>
        <end position="427"/>
    </location>
</feature>
<feature type="compositionally biased region" description="Polar residues" evidence="1">
    <location>
        <begin position="1"/>
        <end position="28"/>
    </location>
</feature>
<feature type="compositionally biased region" description="Basic and acidic residues" evidence="1">
    <location>
        <begin position="491"/>
        <end position="501"/>
    </location>
</feature>
<feature type="region of interest" description="Disordered" evidence="1">
    <location>
        <begin position="1005"/>
        <end position="1094"/>
    </location>
</feature>
<feature type="compositionally biased region" description="Polar residues" evidence="1">
    <location>
        <begin position="59"/>
        <end position="71"/>
    </location>
</feature>
<feature type="compositionally biased region" description="Polar residues" evidence="1">
    <location>
        <begin position="708"/>
        <end position="717"/>
    </location>
</feature>
<feature type="region of interest" description="Disordered" evidence="1">
    <location>
        <begin position="59"/>
        <end position="261"/>
    </location>
</feature>
<evidence type="ECO:0000313" key="2">
    <source>
        <dbReference type="EMBL" id="KAJ5386816.1"/>
    </source>
</evidence>
<feature type="region of interest" description="Disordered" evidence="1">
    <location>
        <begin position="882"/>
        <end position="902"/>
    </location>
</feature>
<gene>
    <name evidence="2" type="ORF">N7509_009357</name>
</gene>
<feature type="compositionally biased region" description="Polar residues" evidence="1">
    <location>
        <begin position="180"/>
        <end position="197"/>
    </location>
</feature>
<dbReference type="EMBL" id="JAPZBU010000009">
    <property type="protein sequence ID" value="KAJ5386816.1"/>
    <property type="molecule type" value="Genomic_DNA"/>
</dbReference>
<reference evidence="2" key="2">
    <citation type="journal article" date="2023" name="IMA Fungus">
        <title>Comparative genomic study of the Penicillium genus elucidates a diverse pangenome and 15 lateral gene transfer events.</title>
        <authorList>
            <person name="Petersen C."/>
            <person name="Sorensen T."/>
            <person name="Nielsen M.R."/>
            <person name="Sondergaard T.E."/>
            <person name="Sorensen J.L."/>
            <person name="Fitzpatrick D.A."/>
            <person name="Frisvad J.C."/>
            <person name="Nielsen K.L."/>
        </authorList>
    </citation>
    <scope>NUCLEOTIDE SEQUENCE</scope>
    <source>
        <strain evidence="2">IBT 29677</strain>
    </source>
</reference>
<sequence>MQSEVEASIHESSPVDNNGSQIFSQVPASQHDLLEGNSKAKSFLQTGSSLLRRLNPFSATSVNGISSSNQPPDSPKGLTAPGKTIQEIFDHTTSKSARRASIESQTGNDTIGDIPRINPPDLNSEELETFPRRKQQKDVPSKKVGQPAELVSESNAADEIENHTASRSSPRKRRRRSPSNAPVSDLSENVVEQSTDGHPSPKRQKTHTSQDDPTEPSHAEPSTANTTEVTNQKDESRNAPIDPSPATKSSRVNPWKWRGDIPPHEIHIEKEQKELLESHKIRWIPSAVGDLPVQGHVPPSLLRQWNRIVERRNQSVEKDNASPVRSVTPRRDSSSSSESEEDKIPWSASPSPNGRGLRRLPADSSPLKGRTPERRQRPSGEVENEANQVEYNQRSTIANHTSQPEVVGNDATQPSREISASGTSTKVGNDDSGRVPGIASTQDARSELGGENEKGPQMVSDRVPAASNPAQHPTAEEGISPPAAVNGPEASAEHLDAHDSGDESDDSIMDTSLPIALGGSFPEPSQDAQHEQEPTSSGHSLPSANAGCVQVSETPAVNNSRLPPVQATKEPGNPNVADETSSSNQQNKSSSQSRVLNTYSARGIHEQPQSSNGEPHSSLSSKGYVQVKRTQLQPNNQNQSAHEGTQPQSQSEVVLDSSGPAQRHQDFPQSGSKSTTESSSHQTTASRHPETSQPMQPTQDSMAGLSSLGPSVGSQISPLARFMPAANDDSSPSKAPGEPSAGPTDSSQASLLTQSAELITRRLGYINNPVQFVEAHGFYERFRTQYLPHYPGDFAHFVELCSKLQATRSRGQLQRSFLWDDFIIMHLAQFPLHVEQYSSQETNPLNYEEYFLLHHSQPIHKKRCLTLPAIDIAASQAPPAEMASQVISDHQSPPDPPAIQNENLGQSFTASLVNQFSKFNAHSFSDISPSGLPSVDIGTRFMEQPSREPSVDIKMEHSEEPSEWVDTQAFPLSSYENTGAHTIVKHDPDTENHLSLGSCIANTQETNDIVMEDTREIPSVEEIEEEQAEEMEYDEKEEEKSDNEEADDEGEAEVDDPHHETGSVELGDETFTSKPEASTNGHAEADIASEAESDEENWFLALRRSRIPVPNWSDDPDTPFKRWAEADQNILSERRRRGGTKILLDAKGVIRRPIHR</sequence>
<name>A0A9W9VPC9_9EURO</name>
<protein>
    <submittedName>
        <fullName evidence="2">Uncharacterized protein</fullName>
    </submittedName>
</protein>
<feature type="compositionally biased region" description="Polar residues" evidence="1">
    <location>
        <begin position="607"/>
        <end position="652"/>
    </location>
</feature>
<dbReference type="RefSeq" id="XP_056484614.1">
    <property type="nucleotide sequence ID" value="XM_056633994.1"/>
</dbReference>
<proteinExistence type="predicted"/>
<feature type="compositionally biased region" description="Low complexity" evidence="1">
    <location>
        <begin position="581"/>
        <end position="593"/>
    </location>
</feature>
<feature type="region of interest" description="Disordered" evidence="1">
    <location>
        <begin position="1"/>
        <end position="34"/>
    </location>
</feature>
<feature type="compositionally biased region" description="Acidic residues" evidence="1">
    <location>
        <begin position="1019"/>
        <end position="1054"/>
    </location>
</feature>
<feature type="compositionally biased region" description="Low complexity" evidence="1">
    <location>
        <begin position="670"/>
        <end position="686"/>
    </location>
</feature>
<feature type="compositionally biased region" description="Polar residues" evidence="1">
    <location>
        <begin position="534"/>
        <end position="543"/>
    </location>
</feature>